<dbReference type="GO" id="GO:0016020">
    <property type="term" value="C:membrane"/>
    <property type="evidence" value="ECO:0007669"/>
    <property type="project" value="UniProtKB-SubCell"/>
</dbReference>
<feature type="transmembrane region" description="Helical" evidence="5">
    <location>
        <begin position="386"/>
        <end position="407"/>
    </location>
</feature>
<dbReference type="PANTHER" id="PTHR22950:SF301">
    <property type="entry name" value="ACID TRANSPORTER, PUTATIVE-RELATED"/>
    <property type="match status" value="1"/>
</dbReference>
<feature type="transmembrane region" description="Helical" evidence="5">
    <location>
        <begin position="108"/>
        <end position="132"/>
    </location>
</feature>
<dbReference type="GO" id="GO:0015179">
    <property type="term" value="F:L-amino acid transmembrane transporter activity"/>
    <property type="evidence" value="ECO:0007669"/>
    <property type="project" value="TreeGrafter"/>
</dbReference>
<keyword evidence="3 5" id="KW-1133">Transmembrane helix</keyword>
<name>A0A7G2C7R8_9TRYP</name>
<dbReference type="InterPro" id="IPR013057">
    <property type="entry name" value="AA_transpt_TM"/>
</dbReference>
<dbReference type="OrthoDB" id="277763at2759"/>
<keyword evidence="8" id="KW-1185">Reference proteome</keyword>
<feature type="transmembrane region" description="Helical" evidence="5">
    <location>
        <begin position="70"/>
        <end position="88"/>
    </location>
</feature>
<feature type="transmembrane region" description="Helical" evidence="5">
    <location>
        <begin position="153"/>
        <end position="174"/>
    </location>
</feature>
<protein>
    <submittedName>
        <fullName evidence="7">Transmembrane amino acid transporter protein, putative</fullName>
    </submittedName>
</protein>
<keyword evidence="4 5" id="KW-0472">Membrane</keyword>
<evidence type="ECO:0000256" key="3">
    <source>
        <dbReference type="ARBA" id="ARBA00022989"/>
    </source>
</evidence>
<evidence type="ECO:0000256" key="4">
    <source>
        <dbReference type="ARBA" id="ARBA00023136"/>
    </source>
</evidence>
<feature type="transmembrane region" description="Helical" evidence="5">
    <location>
        <begin position="302"/>
        <end position="326"/>
    </location>
</feature>
<evidence type="ECO:0000259" key="6">
    <source>
        <dbReference type="Pfam" id="PF01490"/>
    </source>
</evidence>
<dbReference type="Pfam" id="PF01490">
    <property type="entry name" value="Aa_trans"/>
    <property type="match status" value="1"/>
</dbReference>
<comment type="subcellular location">
    <subcellularLocation>
        <location evidence="1">Membrane</location>
        <topology evidence="1">Multi-pass membrane protein</topology>
    </subcellularLocation>
</comment>
<accession>A0A7G2C7R8</accession>
<evidence type="ECO:0000313" key="8">
    <source>
        <dbReference type="Proteomes" id="UP000515908"/>
    </source>
</evidence>
<feature type="domain" description="Amino acid transporter transmembrane" evidence="6">
    <location>
        <begin position="79"/>
        <end position="472"/>
    </location>
</feature>
<evidence type="ECO:0000313" key="7">
    <source>
        <dbReference type="EMBL" id="CAD2214032.1"/>
    </source>
</evidence>
<feature type="transmembrane region" description="Helical" evidence="5">
    <location>
        <begin position="199"/>
        <end position="217"/>
    </location>
</feature>
<dbReference type="PANTHER" id="PTHR22950">
    <property type="entry name" value="AMINO ACID TRANSPORTER"/>
    <property type="match status" value="1"/>
</dbReference>
<reference evidence="7 8" key="1">
    <citation type="submission" date="2020-08" db="EMBL/GenBank/DDBJ databases">
        <authorList>
            <person name="Newling K."/>
            <person name="Davey J."/>
            <person name="Forrester S."/>
        </authorList>
    </citation>
    <scope>NUCLEOTIDE SEQUENCE [LARGE SCALE GENOMIC DNA]</scope>
    <source>
        <strain evidence="8">Crithidia deanei Carvalho (ATCC PRA-265)</strain>
    </source>
</reference>
<evidence type="ECO:0000256" key="1">
    <source>
        <dbReference type="ARBA" id="ARBA00004141"/>
    </source>
</evidence>
<feature type="transmembrane region" description="Helical" evidence="5">
    <location>
        <begin position="413"/>
        <end position="436"/>
    </location>
</feature>
<dbReference type="AlphaFoldDB" id="A0A7G2C7R8"/>
<keyword evidence="2 5" id="KW-0812">Transmembrane</keyword>
<dbReference type="VEuPathDB" id="TriTrypDB:ADEAN_000147600"/>
<feature type="transmembrane region" description="Helical" evidence="5">
    <location>
        <begin position="346"/>
        <end position="365"/>
    </location>
</feature>
<proteinExistence type="predicted"/>
<organism evidence="7 8">
    <name type="scientific">Angomonas deanei</name>
    <dbReference type="NCBI Taxonomy" id="59799"/>
    <lineage>
        <taxon>Eukaryota</taxon>
        <taxon>Discoba</taxon>
        <taxon>Euglenozoa</taxon>
        <taxon>Kinetoplastea</taxon>
        <taxon>Metakinetoplastina</taxon>
        <taxon>Trypanosomatida</taxon>
        <taxon>Trypanosomatidae</taxon>
        <taxon>Strigomonadinae</taxon>
        <taxon>Angomonas</taxon>
    </lineage>
</organism>
<evidence type="ECO:0000256" key="5">
    <source>
        <dbReference type="SAM" id="Phobius"/>
    </source>
</evidence>
<gene>
    <name evidence="7" type="ORF">ADEAN_000147600</name>
</gene>
<sequence length="479" mass="53378">MDRHLDDDFVCEDEYMAQANVEDGKIEPFDLDKMPNERLDTAQESIRRMDKQREEFVAKRRAPSTPFNRLINLVIPYGGILSSALNMSSSSIGAGIISIPSAFETSGMIMGVIYLVIIALLTVYSFTVLGIAAEKTGLRNYEQIIRTLMGSGADYWLAFCLWFMCFGGEISYVISLRDIITEFLTNSSSTSAYLKTKPGANVITSMVWLGFMLPLCLPKEINSLRYCSFFAILFIIFFVICMIIHSSMNGLKDGPNPEVEMFQTGNKAIIGLSIFIYCFVNQVNAMEIYGEMHRPSVKRLTMSAGVSMTLCFTLYFLAGFFGYMDFGPQVSVGSTMKLYNPIKEPLFGVSYVGIMFKVCVGFGLHMIPIRDAVYHFCGTNASRVSWFKNALVCTFFATAALICGLFIPRVDFVFGLVGGFAGAFIAFIFPAFGFIYTGNWSLRTVGVFHYFATYFLLICGVIGVVFGTISTIYGEVLRH</sequence>
<dbReference type="EMBL" id="LR877146">
    <property type="protein sequence ID" value="CAD2214032.1"/>
    <property type="molecule type" value="Genomic_DNA"/>
</dbReference>
<evidence type="ECO:0000256" key="2">
    <source>
        <dbReference type="ARBA" id="ARBA00022692"/>
    </source>
</evidence>
<dbReference type="Proteomes" id="UP000515908">
    <property type="component" value="Chromosome 02"/>
</dbReference>
<dbReference type="GO" id="GO:0005737">
    <property type="term" value="C:cytoplasm"/>
    <property type="evidence" value="ECO:0007669"/>
    <property type="project" value="TreeGrafter"/>
</dbReference>
<feature type="transmembrane region" description="Helical" evidence="5">
    <location>
        <begin position="229"/>
        <end position="248"/>
    </location>
</feature>
<feature type="transmembrane region" description="Helical" evidence="5">
    <location>
        <begin position="268"/>
        <end position="290"/>
    </location>
</feature>
<feature type="transmembrane region" description="Helical" evidence="5">
    <location>
        <begin position="448"/>
        <end position="473"/>
    </location>
</feature>